<feature type="compositionally biased region" description="Gly residues" evidence="1">
    <location>
        <begin position="449"/>
        <end position="466"/>
    </location>
</feature>
<feature type="compositionally biased region" description="Acidic residues" evidence="1">
    <location>
        <begin position="408"/>
        <end position="419"/>
    </location>
</feature>
<dbReference type="SUPFAM" id="SSF81383">
    <property type="entry name" value="F-box domain"/>
    <property type="match status" value="1"/>
</dbReference>
<keyword evidence="4" id="KW-1185">Reference proteome</keyword>
<evidence type="ECO:0000259" key="2">
    <source>
        <dbReference type="PROSITE" id="PS50181"/>
    </source>
</evidence>
<reference evidence="4" key="1">
    <citation type="journal article" date="2016" name="Nat. Commun.">
        <title>The Gonium pectorale genome demonstrates co-option of cell cycle regulation during the evolution of multicellularity.</title>
        <authorList>
            <person name="Hanschen E.R."/>
            <person name="Marriage T.N."/>
            <person name="Ferris P.J."/>
            <person name="Hamaji T."/>
            <person name="Toyoda A."/>
            <person name="Fujiyama A."/>
            <person name="Neme R."/>
            <person name="Noguchi H."/>
            <person name="Minakuchi Y."/>
            <person name="Suzuki M."/>
            <person name="Kawai-Toyooka H."/>
            <person name="Smith D.R."/>
            <person name="Sparks H."/>
            <person name="Anderson J."/>
            <person name="Bakaric R."/>
            <person name="Luria V."/>
            <person name="Karger A."/>
            <person name="Kirschner M.W."/>
            <person name="Durand P.M."/>
            <person name="Michod R.E."/>
            <person name="Nozaki H."/>
            <person name="Olson B.J."/>
        </authorList>
    </citation>
    <scope>NUCLEOTIDE SEQUENCE [LARGE SCALE GENOMIC DNA]</scope>
    <source>
        <strain evidence="4">NIES-2863</strain>
    </source>
</reference>
<dbReference type="PANTHER" id="PTHR20933:SF4">
    <property type="entry name" value="F-BOX INVOLVED IN POLYQ PATHOGENESIS, ISOFORM A"/>
    <property type="match status" value="1"/>
</dbReference>
<dbReference type="STRING" id="33097.A0A150GF55"/>
<dbReference type="EMBL" id="LSYV01000029">
    <property type="protein sequence ID" value="KXZ48413.1"/>
    <property type="molecule type" value="Genomic_DNA"/>
</dbReference>
<dbReference type="InterPro" id="IPR011050">
    <property type="entry name" value="Pectin_lyase_fold/virulence"/>
</dbReference>
<sequence length="509" mass="52239">MGRMRNKRASLAAKGGDEASEESGTSSIDSLPSETLTLIFQKLGCPAKQHAALVCRRWHRLLLEPPFVRLVPPGQSLSEALAGCSPGDTLVCPPGMYQETLLVDRPLRLVAEDMCCFVGFEFHTTTPHNEVSICCFGPEAPAARFECCTFSGLTGLRVPYSKGSQTRLELYDCTLLGTTQTLAAVQMDAGQLLLSRCCVRNCAVGVEVGPEALARLVEVDVRCCGSALVVDGCLAMAGCRLWGNGKLGNNSTEARLRAAQRHAEEACATGPQQQPLAAPPVVRLVGCELVAPALIVRAGLHKEVRKKARQLVQQVYGAPDAGLYHEWEVLVHSDLDSDADEEDSSVNVSGSALEGSDPDSDASGSDMDDDVEEDPLDVADDPDLDEDGEGGGSDSDSDMEPGSGSQGDDVEGEGEDEEWGGAGDEASGSGSGVSSGSGGESSDGDAGDGDGGSADGGHGSDVGGGSDGDDGAESSGSTGSSEDGSGGGQEADAGDEEEGSEEAAGGDSD</sequence>
<accession>A0A150GF55</accession>
<dbReference type="PANTHER" id="PTHR20933">
    <property type="entry name" value="F-BOX ONLY PROTEIN 33"/>
    <property type="match status" value="1"/>
</dbReference>
<evidence type="ECO:0000256" key="1">
    <source>
        <dbReference type="SAM" id="MobiDB-lite"/>
    </source>
</evidence>
<gene>
    <name evidence="3" type="ORF">GPECTOR_28g820</name>
</gene>
<evidence type="ECO:0000313" key="4">
    <source>
        <dbReference type="Proteomes" id="UP000075714"/>
    </source>
</evidence>
<dbReference type="Proteomes" id="UP000075714">
    <property type="component" value="Unassembled WGS sequence"/>
</dbReference>
<protein>
    <recommendedName>
        <fullName evidence="2">F-box domain-containing protein</fullName>
    </recommendedName>
</protein>
<feature type="domain" description="F-box" evidence="2">
    <location>
        <begin position="25"/>
        <end position="70"/>
    </location>
</feature>
<dbReference type="Pfam" id="PF12937">
    <property type="entry name" value="F-box-like"/>
    <property type="match status" value="1"/>
</dbReference>
<feature type="region of interest" description="Disordered" evidence="1">
    <location>
        <begin position="1"/>
        <end position="28"/>
    </location>
</feature>
<evidence type="ECO:0000313" key="3">
    <source>
        <dbReference type="EMBL" id="KXZ48413.1"/>
    </source>
</evidence>
<comment type="caution">
    <text evidence="3">The sequence shown here is derived from an EMBL/GenBank/DDBJ whole genome shotgun (WGS) entry which is preliminary data.</text>
</comment>
<dbReference type="CDD" id="cd22159">
    <property type="entry name" value="F-box_AtTIR1-like"/>
    <property type="match status" value="1"/>
</dbReference>
<feature type="compositionally biased region" description="Acidic residues" evidence="1">
    <location>
        <begin position="356"/>
        <end position="399"/>
    </location>
</feature>
<organism evidence="3 4">
    <name type="scientific">Gonium pectorale</name>
    <name type="common">Green alga</name>
    <dbReference type="NCBI Taxonomy" id="33097"/>
    <lineage>
        <taxon>Eukaryota</taxon>
        <taxon>Viridiplantae</taxon>
        <taxon>Chlorophyta</taxon>
        <taxon>core chlorophytes</taxon>
        <taxon>Chlorophyceae</taxon>
        <taxon>CS clade</taxon>
        <taxon>Chlamydomonadales</taxon>
        <taxon>Volvocaceae</taxon>
        <taxon>Gonium</taxon>
    </lineage>
</organism>
<feature type="compositionally biased region" description="Gly residues" evidence="1">
    <location>
        <begin position="429"/>
        <end position="441"/>
    </location>
</feature>
<dbReference type="InterPro" id="IPR001810">
    <property type="entry name" value="F-box_dom"/>
</dbReference>
<dbReference type="InterPro" id="IPR036047">
    <property type="entry name" value="F-box-like_dom_sf"/>
</dbReference>
<proteinExistence type="predicted"/>
<dbReference type="AlphaFoldDB" id="A0A150GF55"/>
<dbReference type="PROSITE" id="PS50181">
    <property type="entry name" value="FBOX"/>
    <property type="match status" value="1"/>
</dbReference>
<dbReference type="SUPFAM" id="SSF51126">
    <property type="entry name" value="Pectin lyase-like"/>
    <property type="match status" value="1"/>
</dbReference>
<feature type="compositionally biased region" description="Low complexity" evidence="1">
    <location>
        <begin position="473"/>
        <end position="483"/>
    </location>
</feature>
<feature type="region of interest" description="Disordered" evidence="1">
    <location>
        <begin position="336"/>
        <end position="509"/>
    </location>
</feature>
<dbReference type="Gene3D" id="1.20.1280.50">
    <property type="match status" value="1"/>
</dbReference>
<feature type="compositionally biased region" description="Acidic residues" evidence="1">
    <location>
        <begin position="492"/>
        <end position="501"/>
    </location>
</feature>
<name>A0A150GF55_GONPE</name>
<dbReference type="OrthoDB" id="541454at2759"/>